<dbReference type="Pfam" id="PF01022">
    <property type="entry name" value="HTH_5"/>
    <property type="match status" value="1"/>
</dbReference>
<dbReference type="AlphaFoldDB" id="D9R3P2"/>
<accession>D9R3P2</accession>
<dbReference type="Gene3D" id="1.10.10.10">
    <property type="entry name" value="Winged helix-like DNA-binding domain superfamily/Winged helix DNA-binding domain"/>
    <property type="match status" value="1"/>
</dbReference>
<evidence type="ECO:0000256" key="2">
    <source>
        <dbReference type="ARBA" id="ARBA00023125"/>
    </source>
</evidence>
<reference evidence="5" key="1">
    <citation type="submission" date="2010-07" db="EMBL/GenBank/DDBJ databases">
        <title>Complete sequence of Clostridium saccharolyticum WM1.</title>
        <authorList>
            <consortium name="US DOE Joint Genome Institute"/>
            <person name="Lucas S."/>
            <person name="Copeland A."/>
            <person name="Lapidus A."/>
            <person name="Cheng J.-F."/>
            <person name="Bruce D."/>
            <person name="Goodwin L."/>
            <person name="Pitluck S."/>
            <person name="Chertkov O."/>
            <person name="Detter J.C."/>
            <person name="Han C."/>
            <person name="Tapia R."/>
            <person name="Land M."/>
            <person name="Hauser L."/>
            <person name="Chang Y.-J."/>
            <person name="Jeffries C."/>
            <person name="Kyrpides N."/>
            <person name="Ivanova N."/>
            <person name="Mikhailova N."/>
            <person name="Mouttaki H."/>
            <person name="Lin L."/>
            <person name="Zhou J."/>
            <person name="Hemme C.L."/>
            <person name="Woyke T."/>
        </authorList>
    </citation>
    <scope>NUCLEOTIDE SEQUENCE [LARGE SCALE GENOMIC DNA]</scope>
    <source>
        <strain evidence="5">WM1</strain>
    </source>
</reference>
<dbReference type="Proteomes" id="UP000001662">
    <property type="component" value="Chromosome"/>
</dbReference>
<dbReference type="NCBIfam" id="NF033788">
    <property type="entry name" value="HTH_metalloreg"/>
    <property type="match status" value="1"/>
</dbReference>
<dbReference type="HOGENOM" id="CLU_097806_6_4_9"/>
<evidence type="ECO:0000259" key="4">
    <source>
        <dbReference type="PROSITE" id="PS50987"/>
    </source>
</evidence>
<sequence length="94" mass="10510">MEEQAKKIAELLKILANEHRLLILCALIQGPLAVGEIHKYTPNITSSALSQHLNQMKTAGILSSEKLGMNVVYSIQDQRVILLIGSIKEHYCRE</sequence>
<organism evidence="5 6">
    <name type="scientific">Lacrimispora saccharolytica (strain ATCC 35040 / DSM 2544 / NRCC 2533 / WM1)</name>
    <name type="common">Clostridium saccharolyticum</name>
    <dbReference type="NCBI Taxonomy" id="610130"/>
    <lineage>
        <taxon>Bacteria</taxon>
        <taxon>Bacillati</taxon>
        <taxon>Bacillota</taxon>
        <taxon>Clostridia</taxon>
        <taxon>Lachnospirales</taxon>
        <taxon>Lachnospiraceae</taxon>
        <taxon>Lacrimispora</taxon>
    </lineage>
</organism>
<dbReference type="InterPro" id="IPR036388">
    <property type="entry name" value="WH-like_DNA-bd_sf"/>
</dbReference>
<dbReference type="SMART" id="SM00418">
    <property type="entry name" value="HTH_ARSR"/>
    <property type="match status" value="1"/>
</dbReference>
<evidence type="ECO:0000313" key="6">
    <source>
        <dbReference type="Proteomes" id="UP000001662"/>
    </source>
</evidence>
<protein>
    <submittedName>
        <fullName evidence="5">Transcriptional regulator, ArsR family</fullName>
    </submittedName>
</protein>
<gene>
    <name evidence="5" type="ordered locus">Closa_4262</name>
</gene>
<dbReference type="PANTHER" id="PTHR43132">
    <property type="entry name" value="ARSENICAL RESISTANCE OPERON REPRESSOR ARSR-RELATED"/>
    <property type="match status" value="1"/>
</dbReference>
<keyword evidence="6" id="KW-1185">Reference proteome</keyword>
<dbReference type="OrthoDB" id="1853739at2"/>
<dbReference type="STRING" id="610130.Closa_4262"/>
<dbReference type="EMBL" id="CP002109">
    <property type="protein sequence ID" value="ADL06763.1"/>
    <property type="molecule type" value="Genomic_DNA"/>
</dbReference>
<dbReference type="eggNOG" id="COG0640">
    <property type="taxonomic scope" value="Bacteria"/>
</dbReference>
<dbReference type="PANTHER" id="PTHR43132:SF2">
    <property type="entry name" value="ARSENICAL RESISTANCE OPERON REPRESSOR ARSR-RELATED"/>
    <property type="match status" value="1"/>
</dbReference>
<dbReference type="PROSITE" id="PS50987">
    <property type="entry name" value="HTH_ARSR_2"/>
    <property type="match status" value="1"/>
</dbReference>
<keyword evidence="1" id="KW-0805">Transcription regulation</keyword>
<dbReference type="RefSeq" id="WP_013274815.1">
    <property type="nucleotide sequence ID" value="NC_014376.1"/>
</dbReference>
<dbReference type="InterPro" id="IPR011991">
    <property type="entry name" value="ArsR-like_HTH"/>
</dbReference>
<proteinExistence type="predicted"/>
<dbReference type="InterPro" id="IPR051011">
    <property type="entry name" value="Metal_resp_trans_reg"/>
</dbReference>
<evidence type="ECO:0000256" key="3">
    <source>
        <dbReference type="ARBA" id="ARBA00023163"/>
    </source>
</evidence>
<dbReference type="GO" id="GO:0003700">
    <property type="term" value="F:DNA-binding transcription factor activity"/>
    <property type="evidence" value="ECO:0007669"/>
    <property type="project" value="InterPro"/>
</dbReference>
<dbReference type="PaxDb" id="610130-Closa_4262"/>
<keyword evidence="3" id="KW-0804">Transcription</keyword>
<dbReference type="InterPro" id="IPR001845">
    <property type="entry name" value="HTH_ArsR_DNA-bd_dom"/>
</dbReference>
<keyword evidence="2" id="KW-0238">DNA-binding</keyword>
<dbReference type="GO" id="GO:0003677">
    <property type="term" value="F:DNA binding"/>
    <property type="evidence" value="ECO:0007669"/>
    <property type="project" value="UniProtKB-KW"/>
</dbReference>
<dbReference type="CDD" id="cd00090">
    <property type="entry name" value="HTH_ARSR"/>
    <property type="match status" value="1"/>
</dbReference>
<dbReference type="SUPFAM" id="SSF46785">
    <property type="entry name" value="Winged helix' DNA-binding domain"/>
    <property type="match status" value="1"/>
</dbReference>
<name>D9R3P2_LACSW</name>
<dbReference type="PRINTS" id="PR00778">
    <property type="entry name" value="HTHARSR"/>
</dbReference>
<evidence type="ECO:0000313" key="5">
    <source>
        <dbReference type="EMBL" id="ADL06763.1"/>
    </source>
</evidence>
<dbReference type="KEGG" id="csh:Closa_4262"/>
<feature type="domain" description="HTH arsR-type" evidence="4">
    <location>
        <begin position="1"/>
        <end position="94"/>
    </location>
</feature>
<evidence type="ECO:0000256" key="1">
    <source>
        <dbReference type="ARBA" id="ARBA00023015"/>
    </source>
</evidence>
<dbReference type="InterPro" id="IPR036390">
    <property type="entry name" value="WH_DNA-bd_sf"/>
</dbReference>